<dbReference type="EMBL" id="LN899827">
    <property type="protein sequence ID" value="CUV45681.1"/>
    <property type="molecule type" value="Genomic_DNA"/>
</dbReference>
<evidence type="ECO:0000313" key="4">
    <source>
        <dbReference type="EMBL" id="CUV18255.1"/>
    </source>
</evidence>
<evidence type="ECO:0000313" key="10">
    <source>
        <dbReference type="Proteomes" id="UP000262427"/>
    </source>
</evidence>
<sequence length="598" mass="66422">MNPTRVSRVRLTASATSALPRWLLLAICVIYGLSGLFYRDPWKNEDAAGFGVMWSLATGNGQDWLMPNIVGRPFVQAGPLVFWIGGAFIRVFGQWMGPSDASRLTTALFFFITCACIWYGAYLLGRRAEVQPFEFVFGGQPSPIDYGRTLADGALLIFLACVGLAQRGHETTPLVGALCFVALTLYGLIRALDRPVLGSLIYGFGIGCLSLAGGPILPLVITLSVLVTARLTRVLPIRPLLTIALPVSLVLGWSWPAMAYLLAANPTDAVTFIREWARFDRRQYTGPTPHSLGYIARNLLPFAWPVWPLAAWAWKSWSGMRTAPHIALPLAILVPQSVLLLLQPQPGDDGFLLLIPPMAVMATFALPTLKRAAINAIDWFALLAFTLLGGFVWLVWIAKMTGYPAQIARNLYRLLPGYRPTFSWTALLCALLVTAAWVLIVVWRTSRVPKAIWRAVVISAAGTTLLWVLMMTLWLPTINYAKTYREVAQSASLALPQTYTCVQPIRIGDAQLASFAYFGHIRFGNPEDNCDILLRHDPYEYGDPSSMPNYEWRVIWEGRRPADRDEHFRMYRLTEAAKATHPAPVPATSRRRKLHVPG</sequence>
<name>A0A0K1ZLX1_RALSL</name>
<dbReference type="EMBL" id="LN899822">
    <property type="protein sequence ID" value="CUV61382.1"/>
    <property type="molecule type" value="Genomic_DNA"/>
</dbReference>
<protein>
    <submittedName>
        <fullName evidence="3">Lipoprotein signal peptidase</fullName>
    </submittedName>
</protein>
<dbReference type="AlphaFoldDB" id="A0A0K1ZLX1"/>
<feature type="transmembrane region" description="Helical" evidence="2">
    <location>
        <begin position="145"/>
        <end position="165"/>
    </location>
</feature>
<dbReference type="EMBL" id="LN899824">
    <property type="protein sequence ID" value="CUV26934.1"/>
    <property type="molecule type" value="Genomic_DNA"/>
</dbReference>
<feature type="transmembrane region" description="Helical" evidence="2">
    <location>
        <begin position="21"/>
        <end position="38"/>
    </location>
</feature>
<dbReference type="PATRIC" id="fig|305.108.peg.840"/>
<feature type="transmembrane region" description="Helical" evidence="2">
    <location>
        <begin position="104"/>
        <end position="125"/>
    </location>
</feature>
<dbReference type="Proteomes" id="UP000262427">
    <property type="component" value="Chromosome CM"/>
</dbReference>
<feature type="compositionally biased region" description="Basic residues" evidence="1">
    <location>
        <begin position="589"/>
        <end position="598"/>
    </location>
</feature>
<keyword evidence="2" id="KW-0472">Membrane</keyword>
<evidence type="ECO:0000313" key="8">
    <source>
        <dbReference type="EMBL" id="CUV45681.1"/>
    </source>
</evidence>
<feature type="transmembrane region" description="Helical" evidence="2">
    <location>
        <begin position="74"/>
        <end position="92"/>
    </location>
</feature>
<evidence type="ECO:0000313" key="5">
    <source>
        <dbReference type="EMBL" id="CUV26934.1"/>
    </source>
</evidence>
<evidence type="ECO:0000256" key="1">
    <source>
        <dbReference type="SAM" id="MobiDB-lite"/>
    </source>
</evidence>
<evidence type="ECO:0000313" key="6">
    <source>
        <dbReference type="EMBL" id="CUV34374.1"/>
    </source>
</evidence>
<feature type="transmembrane region" description="Helical" evidence="2">
    <location>
        <begin position="172"/>
        <end position="189"/>
    </location>
</feature>
<evidence type="ECO:0000313" key="7">
    <source>
        <dbReference type="EMBL" id="CUV42312.1"/>
    </source>
</evidence>
<reference evidence="5" key="1">
    <citation type="submission" date="2015-10" db="EMBL/GenBank/DDBJ databases">
        <authorList>
            <person name="Gilbert D.G."/>
        </authorList>
    </citation>
    <scope>NUCLEOTIDE SEQUENCE</scope>
    <source>
        <strain evidence="5">Phyl III-seqv23</strain>
    </source>
</reference>
<keyword evidence="3" id="KW-0449">Lipoprotein</keyword>
<keyword evidence="2" id="KW-0812">Transmembrane</keyword>
<dbReference type="EMBL" id="LN899825">
    <property type="protein sequence ID" value="CUV34374.1"/>
    <property type="molecule type" value="Genomic_DNA"/>
</dbReference>
<accession>A0A0K1ZLX1</accession>
<evidence type="ECO:0000313" key="9">
    <source>
        <dbReference type="EMBL" id="CUV61382.1"/>
    </source>
</evidence>
<feature type="transmembrane region" description="Helical" evidence="2">
    <location>
        <begin position="240"/>
        <end position="263"/>
    </location>
</feature>
<feature type="transmembrane region" description="Helical" evidence="2">
    <location>
        <begin position="455"/>
        <end position="475"/>
    </location>
</feature>
<feature type="transmembrane region" description="Helical" evidence="2">
    <location>
        <begin position="422"/>
        <end position="443"/>
    </location>
</feature>
<feature type="transmembrane region" description="Helical" evidence="2">
    <location>
        <begin position="350"/>
        <end position="369"/>
    </location>
</feature>
<dbReference type="EMBL" id="LN899826">
    <property type="protein sequence ID" value="CUV42312.1"/>
    <property type="molecule type" value="Genomic_DNA"/>
</dbReference>
<evidence type="ECO:0000313" key="3">
    <source>
        <dbReference type="EMBL" id="AYA46940.1"/>
    </source>
</evidence>
<evidence type="ECO:0000256" key="2">
    <source>
        <dbReference type="SAM" id="Phobius"/>
    </source>
</evidence>
<feature type="region of interest" description="Disordered" evidence="1">
    <location>
        <begin position="579"/>
        <end position="598"/>
    </location>
</feature>
<feature type="transmembrane region" description="Helical" evidence="2">
    <location>
        <begin position="376"/>
        <end position="396"/>
    </location>
</feature>
<feature type="transmembrane region" description="Helical" evidence="2">
    <location>
        <begin position="201"/>
        <end position="228"/>
    </location>
</feature>
<proteinExistence type="predicted"/>
<organism evidence="5">
    <name type="scientific">Ralstonia solanacearum</name>
    <name type="common">Pseudomonas solanacearum</name>
    <dbReference type="NCBI Taxonomy" id="305"/>
    <lineage>
        <taxon>Bacteria</taxon>
        <taxon>Pseudomonadati</taxon>
        <taxon>Pseudomonadota</taxon>
        <taxon>Betaproteobacteria</taxon>
        <taxon>Burkholderiales</taxon>
        <taxon>Burkholderiaceae</taxon>
        <taxon>Ralstonia</taxon>
        <taxon>Ralstonia solanacearum species complex</taxon>
    </lineage>
</organism>
<reference evidence="10" key="3">
    <citation type="submission" date="2018-01" db="EMBL/GenBank/DDBJ databases">
        <title>Raltonia solanacearum P824 infects blueberry.</title>
        <authorList>
            <person name="Bocsanczy A.M."/>
            <person name="Norman D.J."/>
        </authorList>
    </citation>
    <scope>NUCLEOTIDE SEQUENCE [LARGE SCALE GENOMIC DNA]</scope>
    <source>
        <strain evidence="10">P824</strain>
    </source>
</reference>
<reference evidence="3" key="2">
    <citation type="submission" date="2018-01" db="EMBL/GenBank/DDBJ databases">
        <title>Ralstonia pseudosolanacearum P824 infects blueberry.</title>
        <authorList>
            <person name="Bocsanczy A.M."/>
            <person name="Norman D.J."/>
        </authorList>
    </citation>
    <scope>NUCLEOTIDE SEQUENCE</scope>
    <source>
        <strain evidence="3">P824</strain>
    </source>
</reference>
<dbReference type="EMBL" id="CP025741">
    <property type="protein sequence ID" value="AYA46940.1"/>
    <property type="molecule type" value="Genomic_DNA"/>
</dbReference>
<keyword evidence="2" id="KW-1133">Transmembrane helix</keyword>
<gene>
    <name evidence="4" type="ORF">PSS4_v1_550011</name>
    <name evidence="9" type="ORF">RD1301_v1_1460015</name>
    <name evidence="3" type="ORF">RSP824_10800</name>
    <name evidence="5" type="ORF">RUN1985_v1_10132</name>
    <name evidence="6" type="ORF">TD1301_v1_890004</name>
    <name evidence="7" type="ORF">TF3108_v1_1160022</name>
    <name evidence="8" type="ORF">TO10_v1_380104</name>
</gene>
<dbReference type="EMBL" id="LN899821">
    <property type="protein sequence ID" value="CUV18255.1"/>
    <property type="molecule type" value="Genomic_DNA"/>
</dbReference>